<keyword evidence="2" id="KW-1185">Reference proteome</keyword>
<name>A0A3N0YWU1_ANAGA</name>
<gene>
    <name evidence="1" type="ORF">DPX16_14990</name>
</gene>
<dbReference type="EMBL" id="RJVU01019434">
    <property type="protein sequence ID" value="ROL50746.1"/>
    <property type="molecule type" value="Genomic_DNA"/>
</dbReference>
<dbReference type="Proteomes" id="UP000281406">
    <property type="component" value="Unassembled WGS sequence"/>
</dbReference>
<proteinExistence type="predicted"/>
<evidence type="ECO:0000313" key="2">
    <source>
        <dbReference type="Proteomes" id="UP000281406"/>
    </source>
</evidence>
<comment type="caution">
    <text evidence="1">The sequence shown here is derived from an EMBL/GenBank/DDBJ whole genome shotgun (WGS) entry which is preliminary data.</text>
</comment>
<dbReference type="AlphaFoldDB" id="A0A3N0YWU1"/>
<protein>
    <submittedName>
        <fullName evidence="1">Uncharacterized protein</fullName>
    </submittedName>
</protein>
<evidence type="ECO:0000313" key="1">
    <source>
        <dbReference type="EMBL" id="ROL50746.1"/>
    </source>
</evidence>
<reference evidence="1 2" key="1">
    <citation type="submission" date="2018-10" db="EMBL/GenBank/DDBJ databases">
        <title>Genome assembly for a Yunnan-Guizhou Plateau 3E fish, Anabarilius grahami (Regan), and its evolutionary and genetic applications.</title>
        <authorList>
            <person name="Jiang W."/>
        </authorList>
    </citation>
    <scope>NUCLEOTIDE SEQUENCE [LARGE SCALE GENOMIC DNA]</scope>
    <source>
        <strain evidence="1">AG-KIZ</strain>
        <tissue evidence="1">Muscle</tissue>
    </source>
</reference>
<accession>A0A3N0YWU1</accession>
<organism evidence="1 2">
    <name type="scientific">Anabarilius grahami</name>
    <name type="common">Kanglang fish</name>
    <name type="synonym">Barilius grahami</name>
    <dbReference type="NCBI Taxonomy" id="495550"/>
    <lineage>
        <taxon>Eukaryota</taxon>
        <taxon>Metazoa</taxon>
        <taxon>Chordata</taxon>
        <taxon>Craniata</taxon>
        <taxon>Vertebrata</taxon>
        <taxon>Euteleostomi</taxon>
        <taxon>Actinopterygii</taxon>
        <taxon>Neopterygii</taxon>
        <taxon>Teleostei</taxon>
        <taxon>Ostariophysi</taxon>
        <taxon>Cypriniformes</taxon>
        <taxon>Xenocyprididae</taxon>
        <taxon>Xenocypridinae</taxon>
        <taxon>Xenocypridinae incertae sedis</taxon>
        <taxon>Anabarilius</taxon>
    </lineage>
</organism>
<sequence>MIRIACQFAKLLKSRDFGAPNRGDILNQAITEVDRDPTQKIIVFIIAIQFADIQFVQLYATTPHVHATCNKHPVSRVITTFGTYNPNHARKILHNATTYIQHMEDLTRKSVCRTLARIEAVYLLEDHFPISLAPRDFYNMPAVYKILEEIPMLLPFKHNSHGLGLSHMVLPIASYLTTTLNNLLTNSKGKERRVQPRQNVAKPF</sequence>